<dbReference type="Pfam" id="PF03151">
    <property type="entry name" value="TPT"/>
    <property type="match status" value="1"/>
</dbReference>
<dbReference type="GeneID" id="116915874"/>
<keyword evidence="3" id="KW-1133">Transmembrane helix</keyword>
<name>A0A0N8DY45_9CRUS</name>
<sequence>MKPVEEVDSEEDLRLRISLSPMNKENPGLPFEKIGLRHPTAIFLMVLWYIFSAFNLFVNKYVISYLKGDPALLAMSQMLMCMCLGFIQLRYSCGLFVSRHPGGGWSSIQRSKLFQRPMLILGSLRFTTLVLGLTSLNYVAVSFAETIKSSAPLFTVMISSIFIGEKTGMYVNLSLIPIMGGLALCSATELSFNMQGFIAVLLTNLSECMQNVYSKVLLSSERHKYGPAELQFFTSFASFMIQILVSFVLVDWAKVQLSAMLVGAMLLNGAFFHFQSITEYALLEHITPVTHSVANTVKRALLIWLSIILFGNPISLYSGIGTLAVIAGVLGYNKARQLDALRIQRLIMPDGYPQKIAL</sequence>
<keyword evidence="4" id="KW-0472">Membrane</keyword>
<dbReference type="EMBL" id="GDIQ01080508">
    <property type="protein sequence ID" value="JAN14229.1"/>
    <property type="molecule type" value="Transcribed_RNA"/>
</dbReference>
<dbReference type="KEGG" id="dmk:116915874"/>
<proteinExistence type="predicted"/>
<dbReference type="RefSeq" id="XP_032776902.1">
    <property type="nucleotide sequence ID" value="XM_032921011.2"/>
</dbReference>
<dbReference type="GO" id="GO:0016020">
    <property type="term" value="C:membrane"/>
    <property type="evidence" value="ECO:0007669"/>
    <property type="project" value="UniProtKB-SubCell"/>
</dbReference>
<dbReference type="InterPro" id="IPR004853">
    <property type="entry name" value="Sugar_P_trans_dom"/>
</dbReference>
<evidence type="ECO:0000256" key="4">
    <source>
        <dbReference type="ARBA" id="ARBA00023136"/>
    </source>
</evidence>
<keyword evidence="2" id="KW-0812">Transmembrane</keyword>
<evidence type="ECO:0000256" key="3">
    <source>
        <dbReference type="ARBA" id="ARBA00022989"/>
    </source>
</evidence>
<accession>A0A0N8DY45</accession>
<dbReference type="PANTHER" id="PTHR11132">
    <property type="entry name" value="SOLUTE CARRIER FAMILY 35"/>
    <property type="match status" value="1"/>
</dbReference>
<dbReference type="OrthoDB" id="6418713at2759"/>
<dbReference type="AlphaFoldDB" id="A0A0N8DY45"/>
<evidence type="ECO:0000256" key="2">
    <source>
        <dbReference type="ARBA" id="ARBA00022692"/>
    </source>
</evidence>
<organism evidence="5">
    <name type="scientific">Daphnia magna</name>
    <dbReference type="NCBI Taxonomy" id="35525"/>
    <lineage>
        <taxon>Eukaryota</taxon>
        <taxon>Metazoa</taxon>
        <taxon>Ecdysozoa</taxon>
        <taxon>Arthropoda</taxon>
        <taxon>Crustacea</taxon>
        <taxon>Branchiopoda</taxon>
        <taxon>Diplostraca</taxon>
        <taxon>Cladocera</taxon>
        <taxon>Anomopoda</taxon>
        <taxon>Daphniidae</taxon>
        <taxon>Daphnia</taxon>
    </lineage>
</organism>
<evidence type="ECO:0000313" key="5">
    <source>
        <dbReference type="EMBL" id="JAN14229.1"/>
    </source>
</evidence>
<protein>
    <submittedName>
        <fullName evidence="5">Solute carrier family 35 member E2</fullName>
    </submittedName>
</protein>
<evidence type="ECO:0000256" key="1">
    <source>
        <dbReference type="ARBA" id="ARBA00004141"/>
    </source>
</evidence>
<dbReference type="InterPro" id="IPR037185">
    <property type="entry name" value="EmrE-like"/>
</dbReference>
<dbReference type="SUPFAM" id="SSF103481">
    <property type="entry name" value="Multidrug resistance efflux transporter EmrE"/>
    <property type="match status" value="1"/>
</dbReference>
<reference evidence="5" key="1">
    <citation type="submission" date="2015-10" db="EMBL/GenBank/DDBJ databases">
        <title>EvidentialGene: Evidence-directed Construction of Complete mRNA Transcriptomes without Genomes.</title>
        <authorList>
            <person name="Gilbert D.G."/>
        </authorList>
    </citation>
    <scope>NUCLEOTIDE SEQUENCE</scope>
</reference>
<dbReference type="InterPro" id="IPR050186">
    <property type="entry name" value="TPT_transporter"/>
</dbReference>
<comment type="subcellular location">
    <subcellularLocation>
        <location evidence="1">Membrane</location>
        <topology evidence="1">Multi-pass membrane protein</topology>
    </subcellularLocation>
</comment>